<dbReference type="PANTHER" id="PTHR33055:SF17">
    <property type="entry name" value="THIRD ORF IN TRANSPOSON ISC1491"/>
    <property type="match status" value="1"/>
</dbReference>
<evidence type="ECO:0000313" key="4">
    <source>
        <dbReference type="Proteomes" id="UP000195321"/>
    </source>
</evidence>
<feature type="domain" description="Transposase IS116/IS110/IS902 C-terminal" evidence="2">
    <location>
        <begin position="273"/>
        <end position="348"/>
    </location>
</feature>
<dbReference type="Gene3D" id="1.10.287.4070">
    <property type="match status" value="1"/>
</dbReference>
<reference evidence="3 4" key="1">
    <citation type="submission" date="2017-02" db="EMBL/GenBank/DDBJ databases">
        <title>Bacillus pseudomycoides isolate FSL K6-0042.</title>
        <authorList>
            <person name="Kovac J."/>
        </authorList>
    </citation>
    <scope>NUCLEOTIDE SEQUENCE [LARGE SCALE GENOMIC DNA]</scope>
    <source>
        <strain evidence="3 4">FSL K6-0042</strain>
    </source>
</reference>
<proteinExistence type="predicted"/>
<dbReference type="GO" id="GO:0003677">
    <property type="term" value="F:DNA binding"/>
    <property type="evidence" value="ECO:0007669"/>
    <property type="project" value="InterPro"/>
</dbReference>
<sequence length="403" mass="47606">MRHVIAFDISMGKSYMVIYNVQKQCIFESEINHSKPDFEELRKRIDQLTNENRKSPHIVFEATGVYSRQLERFMQDNKYEYCLLNPLEAKLQCDSLRIHKTDRSDAHQLALTHFTASRREKVSTDHLFYQLKSLSRFYSELDDELSVIRSRMHKVIQLTFPELEQIFTIKSDLFLNFVQLFPHPDLIKNLSKTVIKNRIRTNTNKNISISIAEKKAMKVLDAAKDSYPAVRQDDVLCEQLKSYAKRYQELLHQKEQCIEKMVRLAESRTEYPIILSFPGIGPNTAIRLLAEIGDITRFKNNKQLNAFAGIDIRRFQSGKTFFKDKINKRGNKHLRKLLFLIIQNMIKQRRYGQNHIVEYYDKLKTQPYNKCHKVASIACVNKLLKLLFYLITHNTHYDYRLTT</sequence>
<dbReference type="Pfam" id="PF02371">
    <property type="entry name" value="Transposase_20"/>
    <property type="match status" value="1"/>
</dbReference>
<evidence type="ECO:0000313" key="3">
    <source>
        <dbReference type="EMBL" id="OUM45755.1"/>
    </source>
</evidence>
<dbReference type="Pfam" id="PF01548">
    <property type="entry name" value="DEDD_Tnp_IS110"/>
    <property type="match status" value="1"/>
</dbReference>
<comment type="caution">
    <text evidence="3">The sequence shown here is derived from an EMBL/GenBank/DDBJ whole genome shotgun (WGS) entry which is preliminary data.</text>
</comment>
<dbReference type="NCBIfam" id="NF033542">
    <property type="entry name" value="transpos_IS110"/>
    <property type="match status" value="1"/>
</dbReference>
<organism evidence="3 4">
    <name type="scientific">Bacillus pseudomycoides</name>
    <dbReference type="NCBI Taxonomy" id="64104"/>
    <lineage>
        <taxon>Bacteria</taxon>
        <taxon>Bacillati</taxon>
        <taxon>Bacillota</taxon>
        <taxon>Bacilli</taxon>
        <taxon>Bacillales</taxon>
        <taxon>Bacillaceae</taxon>
        <taxon>Bacillus</taxon>
        <taxon>Bacillus cereus group</taxon>
    </lineage>
</organism>
<evidence type="ECO:0000259" key="2">
    <source>
        <dbReference type="Pfam" id="PF02371"/>
    </source>
</evidence>
<dbReference type="RefSeq" id="WP_016132771.1">
    <property type="nucleotide sequence ID" value="NZ_JBALMA010000052.1"/>
</dbReference>
<dbReference type="Proteomes" id="UP000195321">
    <property type="component" value="Unassembled WGS sequence"/>
</dbReference>
<dbReference type="InterPro" id="IPR003346">
    <property type="entry name" value="Transposase_20"/>
</dbReference>
<dbReference type="GO" id="GO:0004803">
    <property type="term" value="F:transposase activity"/>
    <property type="evidence" value="ECO:0007669"/>
    <property type="project" value="InterPro"/>
</dbReference>
<dbReference type="AlphaFoldDB" id="A0A1Y3M5P8"/>
<name>A0A1Y3M5P8_9BACI</name>
<dbReference type="EMBL" id="MWPX01000120">
    <property type="protein sequence ID" value="OUM45755.1"/>
    <property type="molecule type" value="Genomic_DNA"/>
</dbReference>
<dbReference type="PANTHER" id="PTHR33055">
    <property type="entry name" value="TRANSPOSASE FOR INSERTION SEQUENCE ELEMENT IS1111A"/>
    <property type="match status" value="1"/>
</dbReference>
<dbReference type="InterPro" id="IPR002525">
    <property type="entry name" value="Transp_IS110-like_N"/>
</dbReference>
<dbReference type="InterPro" id="IPR047650">
    <property type="entry name" value="Transpos_IS110"/>
</dbReference>
<gene>
    <name evidence="3" type="ORF">BW425_27745</name>
</gene>
<feature type="domain" description="Transposase IS110-like N-terminal" evidence="1">
    <location>
        <begin position="7"/>
        <end position="161"/>
    </location>
</feature>
<accession>A0A1Y3M5P8</accession>
<protein>
    <submittedName>
        <fullName evidence="3">IS110 family transposase</fullName>
    </submittedName>
</protein>
<evidence type="ECO:0000259" key="1">
    <source>
        <dbReference type="Pfam" id="PF01548"/>
    </source>
</evidence>
<dbReference type="GO" id="GO:0006313">
    <property type="term" value="P:DNA transposition"/>
    <property type="evidence" value="ECO:0007669"/>
    <property type="project" value="InterPro"/>
</dbReference>